<sequence>MGSKCSTLPQTSNANFLTKPCFALVIFRQKPTNRLKIHLADKHVLHIVQKSVADLCEPGSFQCGRDLQDSNAFEIRFTPSTSNIDHQSRQSAVISEINRKISIGSSSCTKVDDQENRDDHEIEKFLIRRGKSVESDDASSSADGCNFVTNLKFKKILCKILKDLSANGWTLVYSSDRGVSYITDELTTWFFRKTNPPQYRQQQSYKGTGLKHNNSYHRTFSQDPELYSSSPNDYQKSNNNAHYQPSSYHHSKYDFVCLSINGPNILQLINCDSARLIRLFRKSAISIYTFGLSDERYYSDKDYEVHFVGCPFNANEFDENLAVKRLILELFKRFEDCGYKYYSTANLTGTTSDCIFFYREEGYVEQHYEKRKISAEHHHKSHNGRPITDHNKNNVSNLSSENNDAAKSSMVMVTFNKGDRLCLIDCSTKMVQETRNAIKKYWKYGWQTESNFHTAWEFKLAGNPWSFHTNDNIVGHVRYFVTKLFHHWASETNSQILACVDVGYNMNKDIAFILKCRNSNFAVLNDDSTTAHMCLVMNEIDRIRLINGSQDVKSVIRHTIIDNWTFGLHKEAEKSFVTPAEKRKNLVAVSQSSDPSFLINSEDPKNDRLHFYEFKMSHKPWIKIVGEQYDHETARKVMCNLLRMLNDKGWTVVCSGDICWHSAKNLDKNNGGRNGAANFFYNSDLYSCFLTSSVVVK</sequence>
<proteinExistence type="predicted"/>
<dbReference type="PANTHER" id="PTHR38696:SF1">
    <property type="entry name" value="MEDIATOR OF RNA POLYMERASE II TRANSCRIPTION SUBUNIT 13"/>
    <property type="match status" value="1"/>
</dbReference>
<evidence type="ECO:0000313" key="2">
    <source>
        <dbReference type="Proteomes" id="UP000887565"/>
    </source>
</evidence>
<dbReference type="PANTHER" id="PTHR38696">
    <property type="entry name" value="MEDIATOR OF RNA POLYMERASE II TRANSCRIPTION SUBUNIT 13"/>
    <property type="match status" value="1"/>
</dbReference>
<evidence type="ECO:0000256" key="1">
    <source>
        <dbReference type="SAM" id="MobiDB-lite"/>
    </source>
</evidence>
<dbReference type="WBParaSite" id="nRc.2.0.1.t04146-RA">
    <property type="protein sequence ID" value="nRc.2.0.1.t04146-RA"/>
    <property type="gene ID" value="nRc.2.0.1.g04146"/>
</dbReference>
<accession>A0A915HRJ2</accession>
<feature type="region of interest" description="Disordered" evidence="1">
    <location>
        <begin position="374"/>
        <end position="402"/>
    </location>
</feature>
<dbReference type="AlphaFoldDB" id="A0A915HRJ2"/>
<feature type="region of interest" description="Disordered" evidence="1">
    <location>
        <begin position="221"/>
        <end position="241"/>
    </location>
</feature>
<organism evidence="2 3">
    <name type="scientific">Romanomermis culicivorax</name>
    <name type="common">Nematode worm</name>
    <dbReference type="NCBI Taxonomy" id="13658"/>
    <lineage>
        <taxon>Eukaryota</taxon>
        <taxon>Metazoa</taxon>
        <taxon>Ecdysozoa</taxon>
        <taxon>Nematoda</taxon>
        <taxon>Enoplea</taxon>
        <taxon>Dorylaimia</taxon>
        <taxon>Mermithida</taxon>
        <taxon>Mermithoidea</taxon>
        <taxon>Mermithidae</taxon>
        <taxon>Romanomermis</taxon>
    </lineage>
</organism>
<name>A0A915HRJ2_ROMCU</name>
<protein>
    <submittedName>
        <fullName evidence="3">Uncharacterized protein</fullName>
    </submittedName>
</protein>
<feature type="compositionally biased region" description="Polar residues" evidence="1">
    <location>
        <begin position="393"/>
        <end position="402"/>
    </location>
</feature>
<dbReference type="Proteomes" id="UP000887565">
    <property type="component" value="Unplaced"/>
</dbReference>
<reference evidence="3" key="1">
    <citation type="submission" date="2022-11" db="UniProtKB">
        <authorList>
            <consortium name="WormBaseParasite"/>
        </authorList>
    </citation>
    <scope>IDENTIFICATION</scope>
</reference>
<keyword evidence="2" id="KW-1185">Reference proteome</keyword>
<evidence type="ECO:0000313" key="3">
    <source>
        <dbReference type="WBParaSite" id="nRc.2.0.1.t04146-RA"/>
    </source>
</evidence>